<dbReference type="Pfam" id="PF02803">
    <property type="entry name" value="Thiolase_C"/>
    <property type="match status" value="1"/>
</dbReference>
<feature type="active site" description="Proton acceptor" evidence="4">
    <location>
        <position position="340"/>
    </location>
</feature>
<dbReference type="InterPro" id="IPR002155">
    <property type="entry name" value="Thiolase"/>
</dbReference>
<organism evidence="8 9">
    <name type="scientific">Thermus aquaticus</name>
    <dbReference type="NCBI Taxonomy" id="271"/>
    <lineage>
        <taxon>Bacteria</taxon>
        <taxon>Thermotogati</taxon>
        <taxon>Deinococcota</taxon>
        <taxon>Deinococci</taxon>
        <taxon>Thermales</taxon>
        <taxon>Thermaceae</taxon>
        <taxon>Thermus</taxon>
    </lineage>
</organism>
<dbReference type="GO" id="GO:0033812">
    <property type="term" value="F:3-oxoadipyl-CoA thiolase activity"/>
    <property type="evidence" value="ECO:0007669"/>
    <property type="project" value="UniProtKB-EC"/>
</dbReference>
<name>A0A0N0BMC1_THEAQ</name>
<evidence type="ECO:0000256" key="3">
    <source>
        <dbReference type="ARBA" id="ARBA00023315"/>
    </source>
</evidence>
<dbReference type="SUPFAM" id="SSF53901">
    <property type="entry name" value="Thiolase-like"/>
    <property type="match status" value="2"/>
</dbReference>
<accession>A0A0N0BMC1</accession>
<keyword evidence="3 5" id="KW-0012">Acyltransferase</keyword>
<dbReference type="NCBIfam" id="TIGR01930">
    <property type="entry name" value="AcCoA-C-Actrans"/>
    <property type="match status" value="1"/>
</dbReference>
<keyword evidence="2 5" id="KW-0808">Transferase</keyword>
<dbReference type="PIRSF" id="PIRSF000429">
    <property type="entry name" value="Ac-CoA_Ac_transf"/>
    <property type="match status" value="1"/>
</dbReference>
<evidence type="ECO:0000259" key="6">
    <source>
        <dbReference type="Pfam" id="PF00108"/>
    </source>
</evidence>
<feature type="domain" description="Thiolase N-terminal" evidence="6">
    <location>
        <begin position="5"/>
        <end position="251"/>
    </location>
</feature>
<dbReference type="PANTHER" id="PTHR43365">
    <property type="entry name" value="BLR7806 PROTEIN"/>
    <property type="match status" value="1"/>
</dbReference>
<dbReference type="InterPro" id="IPR020616">
    <property type="entry name" value="Thiolase_N"/>
</dbReference>
<evidence type="ECO:0000256" key="5">
    <source>
        <dbReference type="RuleBase" id="RU003557"/>
    </source>
</evidence>
<dbReference type="Gene3D" id="3.40.47.10">
    <property type="match status" value="1"/>
</dbReference>
<evidence type="ECO:0000256" key="4">
    <source>
        <dbReference type="PIRSR" id="PIRSR000429-1"/>
    </source>
</evidence>
<comment type="similarity">
    <text evidence="1 5">Belongs to the thiolase-like superfamily. Thiolase family.</text>
</comment>
<evidence type="ECO:0000313" key="9">
    <source>
        <dbReference type="Proteomes" id="UP000037685"/>
    </source>
</evidence>
<dbReference type="PROSITE" id="PS00737">
    <property type="entry name" value="THIOLASE_2"/>
    <property type="match status" value="1"/>
</dbReference>
<dbReference type="InterPro" id="IPR016039">
    <property type="entry name" value="Thiolase-like"/>
</dbReference>
<dbReference type="InterPro" id="IPR020617">
    <property type="entry name" value="Thiolase_C"/>
</dbReference>
<evidence type="ECO:0000259" key="7">
    <source>
        <dbReference type="Pfam" id="PF02803"/>
    </source>
</evidence>
<dbReference type="InterPro" id="IPR020613">
    <property type="entry name" value="Thiolase_CS"/>
</dbReference>
<protein>
    <submittedName>
        <fullName evidence="8">3-oxoadipyl-CoA/3-oxo-5,6-dehydrosuberyl-CoA thiolase</fullName>
        <ecNumber evidence="8">2.3.1.174</ecNumber>
    </submittedName>
</protein>
<dbReference type="RefSeq" id="WP_053768296.1">
    <property type="nucleotide sequence ID" value="NZ_LHCI01000106.1"/>
</dbReference>
<reference evidence="9" key="1">
    <citation type="submission" date="2015-07" db="EMBL/GenBank/DDBJ databases">
        <authorList>
            <person name="Zylicz-Stachula A."/>
            <person name="Jezewska-Frackowiak J."/>
            <person name="Czajkowska E."/>
            <person name="Skowron P.M."/>
        </authorList>
    </citation>
    <scope>NUCLEOTIDE SEQUENCE [LARGE SCALE GENOMIC DNA]</scope>
    <source>
        <strain evidence="9">ATCC 25104 / DSM 625 / JCM 10724 / NBRC 103206 / NCIMB 11243 / YT-1</strain>
    </source>
</reference>
<dbReference type="PANTHER" id="PTHR43365:SF1">
    <property type="entry name" value="ACETYL-COA C-ACYLTRANSFERASE"/>
    <property type="match status" value="1"/>
</dbReference>
<feature type="active site" description="Proton acceptor" evidence="4">
    <location>
        <position position="370"/>
    </location>
</feature>
<dbReference type="Proteomes" id="UP000037685">
    <property type="component" value="Unassembled WGS sequence"/>
</dbReference>
<evidence type="ECO:0000256" key="2">
    <source>
        <dbReference type="ARBA" id="ARBA00022679"/>
    </source>
</evidence>
<dbReference type="AlphaFoldDB" id="A0A0N0BMC1"/>
<gene>
    <name evidence="8" type="primary">paaJ</name>
    <name evidence="8" type="ORF">BVI061214_02007</name>
</gene>
<dbReference type="EC" id="2.3.1.174" evidence="8"/>
<dbReference type="CDD" id="cd00751">
    <property type="entry name" value="thiolase"/>
    <property type="match status" value="1"/>
</dbReference>
<dbReference type="Pfam" id="PF00108">
    <property type="entry name" value="Thiolase_N"/>
    <property type="match status" value="1"/>
</dbReference>
<evidence type="ECO:0000313" key="8">
    <source>
        <dbReference type="EMBL" id="KOX90813.1"/>
    </source>
</evidence>
<sequence length="384" mass="41590">MGEPVILEAVRTPIGKRNGALRAWRPDALYARVLDALLERTGIDPALIGDVVTGCVTQVGEQGANVGRLAVLLSRLPREVPAVTLNRMCGSSQQAVHFAAQAIAAGDLDFAIAGGVESMTRVPMFSDIGEGFSTLNPALFGRYELVHQGESAERIAERYGFCREELDEWGYLSHKRAARAEWEGRFLKQMVPVEGLDPEERPFLLVRDEGVRPDVDYEKMLSLKPVFRENGVVTAGNSSQVSDGAAALLLGDREKAQALGLKPRARFLARVVVAGDPTLQLLEVIPAAKRALERARLSIRDIDVVEVNEAFASVVLAFLRELGPDPERLNPNGGAIAHGHPLGATGAILMTKLLHELERTDGEFGLQVMCIGHGQATATVIQRI</sequence>
<proteinExistence type="inferred from homology"/>
<feature type="active site" description="Acyl-thioester intermediate" evidence="4">
    <location>
        <position position="89"/>
    </location>
</feature>
<dbReference type="EMBL" id="LHCI01000106">
    <property type="protein sequence ID" value="KOX90813.1"/>
    <property type="molecule type" value="Genomic_DNA"/>
</dbReference>
<evidence type="ECO:0000256" key="1">
    <source>
        <dbReference type="ARBA" id="ARBA00010982"/>
    </source>
</evidence>
<comment type="caution">
    <text evidence="8">The sequence shown here is derived from an EMBL/GenBank/DDBJ whole genome shotgun (WGS) entry which is preliminary data.</text>
</comment>
<feature type="domain" description="Thiolase C-terminal" evidence="7">
    <location>
        <begin position="262"/>
        <end position="383"/>
    </location>
</feature>
<dbReference type="PATRIC" id="fig|271.14.peg.2084"/>